<sequence length="393" mass="44185">MLVKAGGISVQVASEILDQIFEELERNTFSPQTLLHPLLFVCKEWNEIASRRLYQSISIGEGYFPASLVCQPLLRTVQGNSSLASSIRELRLGSPYHSLEDSFYHTQLLRVCKNVTHLGIYGYHQGYRDALNREVAGLDLIEFTLSRFTPQAYSGVLVPFCTPFEMMVYMSRWPRLRRIVVEDVPFSRVKNSFGGSNLQIIDGCCPFFHEIILNPVGTTFNPEQLRLLARMAPGVAALSIKIENNPEATEALEACLQHWSSSLIHLTITPFNNSFTDIPSLATACPNLRSLQSLTTLSTAIPPGNLVGMSELKIMTYFATAEHAEELLDALRDRSFVPSLRSLTVFFNLKVKRAARFQFENFAAETCDSIHSICVDRKISFKYGFEDVPANKR</sequence>
<dbReference type="EMBL" id="KQ085914">
    <property type="protein sequence ID" value="KLO16548.1"/>
    <property type="molecule type" value="Genomic_DNA"/>
</dbReference>
<reference evidence="1 2" key="1">
    <citation type="submission" date="2015-04" db="EMBL/GenBank/DDBJ databases">
        <title>Complete genome sequence of Schizopora paradoxa KUC8140, a cosmopolitan wood degrader in East Asia.</title>
        <authorList>
            <consortium name="DOE Joint Genome Institute"/>
            <person name="Min B."/>
            <person name="Park H."/>
            <person name="Jang Y."/>
            <person name="Kim J.-J."/>
            <person name="Kim K.H."/>
            <person name="Pangilinan J."/>
            <person name="Lipzen A."/>
            <person name="Riley R."/>
            <person name="Grigoriev I.V."/>
            <person name="Spatafora J.W."/>
            <person name="Choi I.-G."/>
        </authorList>
    </citation>
    <scope>NUCLEOTIDE SEQUENCE [LARGE SCALE GENOMIC DNA]</scope>
    <source>
        <strain evidence="1 2">KUC8140</strain>
    </source>
</reference>
<evidence type="ECO:0000313" key="2">
    <source>
        <dbReference type="Proteomes" id="UP000053477"/>
    </source>
</evidence>
<evidence type="ECO:0000313" key="1">
    <source>
        <dbReference type="EMBL" id="KLO16548.1"/>
    </source>
</evidence>
<evidence type="ECO:0008006" key="3">
    <source>
        <dbReference type="Google" id="ProtNLM"/>
    </source>
</evidence>
<dbReference type="InterPro" id="IPR032675">
    <property type="entry name" value="LRR_dom_sf"/>
</dbReference>
<dbReference type="Gene3D" id="3.80.10.10">
    <property type="entry name" value="Ribonuclease Inhibitor"/>
    <property type="match status" value="1"/>
</dbReference>
<dbReference type="Proteomes" id="UP000053477">
    <property type="component" value="Unassembled WGS sequence"/>
</dbReference>
<dbReference type="OrthoDB" id="3062575at2759"/>
<proteinExistence type="predicted"/>
<accession>A0A0H2S4D9</accession>
<dbReference type="AlphaFoldDB" id="A0A0H2S4D9"/>
<keyword evidence="2" id="KW-1185">Reference proteome</keyword>
<protein>
    <recommendedName>
        <fullName evidence="3">F-box domain-containing protein</fullName>
    </recommendedName>
</protein>
<dbReference type="SUPFAM" id="SSF52047">
    <property type="entry name" value="RNI-like"/>
    <property type="match status" value="1"/>
</dbReference>
<organism evidence="1 2">
    <name type="scientific">Schizopora paradoxa</name>
    <dbReference type="NCBI Taxonomy" id="27342"/>
    <lineage>
        <taxon>Eukaryota</taxon>
        <taxon>Fungi</taxon>
        <taxon>Dikarya</taxon>
        <taxon>Basidiomycota</taxon>
        <taxon>Agaricomycotina</taxon>
        <taxon>Agaricomycetes</taxon>
        <taxon>Hymenochaetales</taxon>
        <taxon>Schizoporaceae</taxon>
        <taxon>Schizopora</taxon>
    </lineage>
</organism>
<dbReference type="InParanoid" id="A0A0H2S4D9"/>
<gene>
    <name evidence="1" type="ORF">SCHPADRAFT_203791</name>
</gene>
<name>A0A0H2S4D9_9AGAM</name>